<dbReference type="InterPro" id="IPR029016">
    <property type="entry name" value="GAF-like_dom_sf"/>
</dbReference>
<accession>A0ABT5T1S0</accession>
<protein>
    <submittedName>
        <fullName evidence="4">SpoIIE family protein phosphatase</fullName>
    </submittedName>
</protein>
<gene>
    <name evidence="4" type="ORF">PGB27_27335</name>
</gene>
<keyword evidence="5" id="KW-1185">Reference proteome</keyword>
<dbReference type="SUPFAM" id="SSF81606">
    <property type="entry name" value="PP2C-like"/>
    <property type="match status" value="1"/>
</dbReference>
<organism evidence="4 5">
    <name type="scientific">Actinomycetospora lemnae</name>
    <dbReference type="NCBI Taxonomy" id="3019891"/>
    <lineage>
        <taxon>Bacteria</taxon>
        <taxon>Bacillati</taxon>
        <taxon>Actinomycetota</taxon>
        <taxon>Actinomycetes</taxon>
        <taxon>Pseudonocardiales</taxon>
        <taxon>Pseudonocardiaceae</taxon>
        <taxon>Actinomycetospora</taxon>
    </lineage>
</organism>
<proteinExistence type="predicted"/>
<dbReference type="PANTHER" id="PTHR43156">
    <property type="entry name" value="STAGE II SPORULATION PROTEIN E-RELATED"/>
    <property type="match status" value="1"/>
</dbReference>
<dbReference type="SUPFAM" id="SSF55781">
    <property type="entry name" value="GAF domain-like"/>
    <property type="match status" value="1"/>
</dbReference>
<name>A0ABT5T1S0_9PSEU</name>
<dbReference type="InterPro" id="IPR003018">
    <property type="entry name" value="GAF"/>
</dbReference>
<evidence type="ECO:0000313" key="4">
    <source>
        <dbReference type="EMBL" id="MDD7969073.1"/>
    </source>
</evidence>
<dbReference type="PANTHER" id="PTHR43156:SF2">
    <property type="entry name" value="STAGE II SPORULATION PROTEIN E"/>
    <property type="match status" value="1"/>
</dbReference>
<sequence length="440" mass="46781">MCAVDDVVTCGDLADPGRLAALAEAGLGPRADPGMEWYAERVRRWLDVPVALVSLVRADEQVFPGAAGLGEPYGGTRRTPLSHSFCQHVVLTGSPLVIGDARDHPLVRDNLAVRDLGVVAYAGMPLTDAAGHVLGSLCAIDVTPRRWRPTELDALADLAAGCATELRLRLARRDADEERARRDVLEASLRDSVERSVTVAREMQQALLTTLPEVPGLEVAARYAPADAEQYVGGDWFDVLPVAGSDEDGGSVVVVSVGDIVGHELDAAITMGQVRSMLRQAAWDRAAGPPSSIVEAFERANAGIGLDAAGTTVVARLRRRPDGRWSTSWVNAGHPPPLVVTPGGRAELLEGHDRMFGLPRGLGGVRRDQELDLPAGSLLVLHSDGLVEGRGTDADERTETLRSRLAALRAADPDTVVDTVMAELPRSSSDDVVVMALRLG</sequence>
<dbReference type="SMART" id="SM00065">
    <property type="entry name" value="GAF"/>
    <property type="match status" value="1"/>
</dbReference>
<dbReference type="InterPro" id="IPR052016">
    <property type="entry name" value="Bact_Sigma-Reg"/>
</dbReference>
<dbReference type="Gene3D" id="3.30.450.40">
    <property type="match status" value="1"/>
</dbReference>
<evidence type="ECO:0000259" key="3">
    <source>
        <dbReference type="SMART" id="SM00331"/>
    </source>
</evidence>
<dbReference type="Pfam" id="PF07228">
    <property type="entry name" value="SpoIIE"/>
    <property type="match status" value="1"/>
</dbReference>
<keyword evidence="1" id="KW-0378">Hydrolase</keyword>
<dbReference type="InterPro" id="IPR036457">
    <property type="entry name" value="PPM-type-like_dom_sf"/>
</dbReference>
<dbReference type="SMART" id="SM00331">
    <property type="entry name" value="PP2C_SIG"/>
    <property type="match status" value="1"/>
</dbReference>
<evidence type="ECO:0000313" key="5">
    <source>
        <dbReference type="Proteomes" id="UP001300763"/>
    </source>
</evidence>
<feature type="domain" description="GAF" evidence="2">
    <location>
        <begin position="30"/>
        <end position="176"/>
    </location>
</feature>
<dbReference type="Pfam" id="PF01590">
    <property type="entry name" value="GAF"/>
    <property type="match status" value="1"/>
</dbReference>
<evidence type="ECO:0000256" key="1">
    <source>
        <dbReference type="ARBA" id="ARBA00022801"/>
    </source>
</evidence>
<dbReference type="Proteomes" id="UP001300763">
    <property type="component" value="Unassembled WGS sequence"/>
</dbReference>
<comment type="caution">
    <text evidence="4">The sequence shown here is derived from an EMBL/GenBank/DDBJ whole genome shotgun (WGS) entry which is preliminary data.</text>
</comment>
<evidence type="ECO:0000259" key="2">
    <source>
        <dbReference type="SMART" id="SM00065"/>
    </source>
</evidence>
<reference evidence="4 5" key="1">
    <citation type="submission" date="2023-02" db="EMBL/GenBank/DDBJ databases">
        <title>Genome sequencing required for Actinomycetospora new species description.</title>
        <authorList>
            <person name="Saimee Y."/>
            <person name="Duangmal K."/>
        </authorList>
    </citation>
    <scope>NUCLEOTIDE SEQUENCE [LARGE SCALE GENOMIC DNA]</scope>
    <source>
        <strain evidence="4 5">DW7H6</strain>
    </source>
</reference>
<feature type="domain" description="PPM-type phosphatase" evidence="3">
    <location>
        <begin position="214"/>
        <end position="439"/>
    </location>
</feature>
<dbReference type="InterPro" id="IPR001932">
    <property type="entry name" value="PPM-type_phosphatase-like_dom"/>
</dbReference>
<dbReference type="EMBL" id="JAQZAO010000018">
    <property type="protein sequence ID" value="MDD7969073.1"/>
    <property type="molecule type" value="Genomic_DNA"/>
</dbReference>
<dbReference type="Gene3D" id="3.60.40.10">
    <property type="entry name" value="PPM-type phosphatase domain"/>
    <property type="match status" value="1"/>
</dbReference>